<comment type="similarity">
    <text evidence="6">Belongs to the radical SAM superfamily. Anaerobic sulfatase-maturating enzyme family.</text>
</comment>
<evidence type="ECO:0000256" key="6">
    <source>
        <dbReference type="ARBA" id="ARBA00023601"/>
    </source>
</evidence>
<dbReference type="OrthoDB" id="9808591at2"/>
<evidence type="ECO:0000256" key="1">
    <source>
        <dbReference type="ARBA" id="ARBA00001966"/>
    </source>
</evidence>
<dbReference type="AlphaFoldDB" id="A0A1I5NLZ5"/>
<dbReference type="SFLD" id="SFLDF00285">
    <property type="entry name" value="anaerobic_Ser-type_sulfatase-m"/>
    <property type="match status" value="1"/>
</dbReference>
<dbReference type="Pfam" id="PF13186">
    <property type="entry name" value="SPASM"/>
    <property type="match status" value="1"/>
</dbReference>
<evidence type="ECO:0000313" key="10">
    <source>
        <dbReference type="Proteomes" id="UP000242243"/>
    </source>
</evidence>
<accession>A0A1I5NLZ5</accession>
<dbReference type="SFLD" id="SFLDG01384">
    <property type="entry name" value="thioether_bond_formation_requi"/>
    <property type="match status" value="1"/>
</dbReference>
<evidence type="ECO:0000313" key="9">
    <source>
        <dbReference type="EMBL" id="SFP22829.1"/>
    </source>
</evidence>
<protein>
    <submittedName>
        <fullName evidence="8">Anaerobic sulfatase maturase</fullName>
    </submittedName>
</protein>
<dbReference type="Pfam" id="PF04055">
    <property type="entry name" value="Radical_SAM"/>
    <property type="match status" value="1"/>
</dbReference>
<dbReference type="InterPro" id="IPR023867">
    <property type="entry name" value="Sulphatase_maturase_rSAM"/>
</dbReference>
<dbReference type="GO" id="GO:0046872">
    <property type="term" value="F:metal ion binding"/>
    <property type="evidence" value="ECO:0007669"/>
    <property type="project" value="UniProtKB-KW"/>
</dbReference>
<evidence type="ECO:0000259" key="7">
    <source>
        <dbReference type="PROSITE" id="PS51918"/>
    </source>
</evidence>
<dbReference type="CDD" id="cd01335">
    <property type="entry name" value="Radical_SAM"/>
    <property type="match status" value="1"/>
</dbReference>
<dbReference type="Gene3D" id="3.20.20.70">
    <property type="entry name" value="Aldolase class I"/>
    <property type="match status" value="1"/>
</dbReference>
<evidence type="ECO:0000256" key="2">
    <source>
        <dbReference type="ARBA" id="ARBA00022691"/>
    </source>
</evidence>
<dbReference type="PANTHER" id="PTHR43273:SF3">
    <property type="entry name" value="ANAEROBIC SULFATASE-MATURATING ENZYME HOMOLOG ASLB-RELATED"/>
    <property type="match status" value="1"/>
</dbReference>
<evidence type="ECO:0000313" key="8">
    <source>
        <dbReference type="EMBL" id="GEM01379.1"/>
    </source>
</evidence>
<dbReference type="InterPro" id="IPR013785">
    <property type="entry name" value="Aldolase_TIM"/>
</dbReference>
<dbReference type="NCBIfam" id="TIGR04085">
    <property type="entry name" value="rSAM_more_4Fe4S"/>
    <property type="match status" value="1"/>
</dbReference>
<dbReference type="SFLD" id="SFLDS00029">
    <property type="entry name" value="Radical_SAM"/>
    <property type="match status" value="1"/>
</dbReference>
<proteinExistence type="inferred from homology"/>
<dbReference type="EMBL" id="BJWI01000009">
    <property type="protein sequence ID" value="GEM01379.1"/>
    <property type="molecule type" value="Genomic_DNA"/>
</dbReference>
<name>A0A1I5NLZ5_9BACI</name>
<keyword evidence="3" id="KW-0479">Metal-binding</keyword>
<keyword evidence="11" id="KW-1185">Reference proteome</keyword>
<dbReference type="STRING" id="306540.SAMN05421839_11021"/>
<dbReference type="GO" id="GO:0016491">
    <property type="term" value="F:oxidoreductase activity"/>
    <property type="evidence" value="ECO:0007669"/>
    <property type="project" value="InterPro"/>
</dbReference>
<organism evidence="9 10">
    <name type="scientific">Halolactibacillus halophilus</name>
    <dbReference type="NCBI Taxonomy" id="306540"/>
    <lineage>
        <taxon>Bacteria</taxon>
        <taxon>Bacillati</taxon>
        <taxon>Bacillota</taxon>
        <taxon>Bacilli</taxon>
        <taxon>Bacillales</taxon>
        <taxon>Bacillaceae</taxon>
        <taxon>Halolactibacillus</taxon>
    </lineage>
</organism>
<gene>
    <name evidence="8" type="ORF">HHA03_09110</name>
    <name evidence="9" type="ORF">SAMN05421839_11021</name>
</gene>
<keyword evidence="4" id="KW-0408">Iron</keyword>
<evidence type="ECO:0000256" key="4">
    <source>
        <dbReference type="ARBA" id="ARBA00023004"/>
    </source>
</evidence>
<evidence type="ECO:0000256" key="3">
    <source>
        <dbReference type="ARBA" id="ARBA00022723"/>
    </source>
</evidence>
<dbReference type="Proteomes" id="UP000242243">
    <property type="component" value="Unassembled WGS sequence"/>
</dbReference>
<dbReference type="InterPro" id="IPR004027">
    <property type="entry name" value="SEC_C_motif"/>
</dbReference>
<comment type="cofactor">
    <cofactor evidence="1">
        <name>[4Fe-4S] cluster</name>
        <dbReference type="ChEBI" id="CHEBI:49883"/>
    </cofactor>
</comment>
<dbReference type="GO" id="GO:0051536">
    <property type="term" value="F:iron-sulfur cluster binding"/>
    <property type="evidence" value="ECO:0007669"/>
    <property type="project" value="UniProtKB-KW"/>
</dbReference>
<dbReference type="SFLD" id="SFLDG01072">
    <property type="entry name" value="dehydrogenase_like"/>
    <property type="match status" value="1"/>
</dbReference>
<dbReference type="SFLD" id="SFLDG01067">
    <property type="entry name" value="SPASM/twitch_domain_containing"/>
    <property type="match status" value="1"/>
</dbReference>
<evidence type="ECO:0000313" key="11">
    <source>
        <dbReference type="Proteomes" id="UP000321547"/>
    </source>
</evidence>
<dbReference type="InterPro" id="IPR058240">
    <property type="entry name" value="rSAM_sf"/>
</dbReference>
<dbReference type="EMBL" id="FOXC01000010">
    <property type="protein sequence ID" value="SFP22829.1"/>
    <property type="molecule type" value="Genomic_DNA"/>
</dbReference>
<dbReference type="PROSITE" id="PS51918">
    <property type="entry name" value="RADICAL_SAM"/>
    <property type="match status" value="1"/>
</dbReference>
<keyword evidence="5" id="KW-0411">Iron-sulfur</keyword>
<dbReference type="PANTHER" id="PTHR43273">
    <property type="entry name" value="ANAEROBIC SULFATASE-MATURATING ENZYME HOMOLOG ASLB-RELATED"/>
    <property type="match status" value="1"/>
</dbReference>
<keyword evidence="2" id="KW-0949">S-adenosyl-L-methionine</keyword>
<dbReference type="RefSeq" id="WP_089831138.1">
    <property type="nucleotide sequence ID" value="NZ_BJWI01000009.1"/>
</dbReference>
<dbReference type="SFLD" id="SFLDG01386">
    <property type="entry name" value="main_SPASM_domain-containing"/>
    <property type="match status" value="1"/>
</dbReference>
<feature type="domain" description="Radical SAM core" evidence="7">
    <location>
        <begin position="11"/>
        <end position="236"/>
    </location>
</feature>
<dbReference type="Pfam" id="PF02810">
    <property type="entry name" value="SEC-C"/>
    <property type="match status" value="1"/>
</dbReference>
<evidence type="ECO:0000256" key="5">
    <source>
        <dbReference type="ARBA" id="ARBA00023014"/>
    </source>
</evidence>
<dbReference type="Proteomes" id="UP000321547">
    <property type="component" value="Unassembled WGS sequence"/>
</dbReference>
<dbReference type="NCBIfam" id="TIGR03942">
    <property type="entry name" value="sulfatase_rSAM"/>
    <property type="match status" value="1"/>
</dbReference>
<reference evidence="9 10" key="1">
    <citation type="submission" date="2016-10" db="EMBL/GenBank/DDBJ databases">
        <authorList>
            <person name="de Groot N.N."/>
        </authorList>
    </citation>
    <scope>NUCLEOTIDE SEQUENCE [LARGE SCALE GENOMIC DNA]</scope>
    <source>
        <strain evidence="9 10">DSM 17073</strain>
    </source>
</reference>
<sequence>MSNQPAVKIKPKISSVMWKTVSEACNLACDYCYYSTCNGRPGKFNQIEERKLEKFIKEYMEMSQGLVSFIWQGGEPLLAGLDFFEKVVYYQKKYSTKFKRASNSIQTNGILINKYWAQFFSQHGFFIGVSLDGPKEINDQRRVTSTGRPSFDLVMRGIEHLRNHRVEFNILTVIHETNVHCAKDLMNFYQQENFPYVQFIPCMDFKAQQVEQPGVFAITPEEYGAFLCEAFDHWYNDGQPITSVRFFDNMLTGYLNQTAEHCIHQETCPKALVFEQNGDAYPCDFYMDEAYRLGNINVDSFEDIAMNPKLDAFVNQKKNLPEVCKSCEFLKLCHGGCPRNRHNNASENEQSKTYFCHSYKQIYRYAHNRMKLLADKIKQDKLQTLIKVAYPLPKDNDMCICGSNKTFASCCKRLIL</sequence>
<dbReference type="SUPFAM" id="SSF102114">
    <property type="entry name" value="Radical SAM enzymes"/>
    <property type="match status" value="1"/>
</dbReference>
<dbReference type="InterPro" id="IPR007197">
    <property type="entry name" value="rSAM"/>
</dbReference>
<dbReference type="InterPro" id="IPR034491">
    <property type="entry name" value="Anaerob_Ser_sulfatase-maturase"/>
</dbReference>
<dbReference type="InterPro" id="IPR023885">
    <property type="entry name" value="4Fe4S-binding_SPASM_dom"/>
</dbReference>
<reference evidence="8 11" key="2">
    <citation type="submission" date="2019-07" db="EMBL/GenBank/DDBJ databases">
        <title>Whole genome shotgun sequence of Halolactibacillus halophilus NBRC 100868.</title>
        <authorList>
            <person name="Hosoyama A."/>
            <person name="Uohara A."/>
            <person name="Ohji S."/>
            <person name="Ichikawa N."/>
        </authorList>
    </citation>
    <scope>NUCLEOTIDE SEQUENCE [LARGE SCALE GENOMIC DNA]</scope>
    <source>
        <strain evidence="8 11">NBRC 100868</strain>
    </source>
</reference>